<keyword evidence="5" id="KW-0808">Transferase</keyword>
<dbReference type="SUPFAM" id="SSF56112">
    <property type="entry name" value="Protein kinase-like (PK-like)"/>
    <property type="match status" value="1"/>
</dbReference>
<dbReference type="SUPFAM" id="SSF50729">
    <property type="entry name" value="PH domain-like"/>
    <property type="match status" value="1"/>
</dbReference>
<dbReference type="PROSITE" id="PS51285">
    <property type="entry name" value="AGC_KINASE_CTER"/>
    <property type="match status" value="1"/>
</dbReference>
<evidence type="ECO:0000313" key="16">
    <source>
        <dbReference type="Proteomes" id="UP001146793"/>
    </source>
</evidence>
<evidence type="ECO:0000256" key="1">
    <source>
        <dbReference type="ARBA" id="ARBA00006935"/>
    </source>
</evidence>
<dbReference type="EC" id="2.7.11.1" evidence="2"/>
<dbReference type="EMBL" id="JANTQA010000047">
    <property type="protein sequence ID" value="KAJ3433105.1"/>
    <property type="molecule type" value="Genomic_DNA"/>
</dbReference>
<evidence type="ECO:0000313" key="14">
    <source>
        <dbReference type="EMBL" id="KAJ3433105.1"/>
    </source>
</evidence>
<dbReference type="InterPro" id="IPR045270">
    <property type="entry name" value="STKc_AGC"/>
</dbReference>
<sequence>MSNSSEIAMSGYLVKQGGKIKTWRKRWFVIRGNVLYYYKKKTSKFPLGMLPLSQSVVVDYAKKRRKKFVFSVDVPNARKYFINAASETEREDWMGAISKSIKTQKLDKVSFNDFEIITVLGRGTYGKVMLVKEKNSGKRYAMKTLHKSLVADNQQISQTMSERNVLMRVNHPFMIGLKYSFQTIEKLYMVLDYAPGGEVFQHLRKAGRFSQSRACLYIAEIILGLEHLHKMDIIYRDLKPENLLLDEEGHIRITDFGLVKTDLNKKFGGKTNTFCGTPEYVAPEILKEEEYNFTVDWWSFGILLYEFLVGVPPFFSQDRQELYKKILFAELKLPFFLREDAKDLITKLLNRDKENRFGANGAEEIKNHEFFEGVDWDKVYNKEYTPEFIPKIKEIDDITNFDDEFTNEEAVDSLPQESAVGKVTEKDFKGFTYLGTIEGISVMKNTLEKEKK</sequence>
<dbReference type="FunFam" id="2.30.29.30:FF:000286">
    <property type="entry name" value="PH-protein kinase domain containing protein"/>
    <property type="match status" value="1"/>
</dbReference>
<evidence type="ECO:0000256" key="3">
    <source>
        <dbReference type="ARBA" id="ARBA00022527"/>
    </source>
</evidence>
<feature type="binding site" evidence="9">
    <location>
        <position position="143"/>
    </location>
    <ligand>
        <name>ATP</name>
        <dbReference type="ChEBI" id="CHEBI:30616"/>
    </ligand>
</feature>
<comment type="similarity">
    <text evidence="1">Belongs to the protein kinase superfamily. AGC Ser/Thr protein kinase family. RAC subfamily.</text>
</comment>
<feature type="domain" description="AGC-kinase C-terminal" evidence="13">
    <location>
        <begin position="372"/>
        <end position="443"/>
    </location>
</feature>
<feature type="domain" description="PH" evidence="11">
    <location>
        <begin position="6"/>
        <end position="102"/>
    </location>
</feature>
<protein>
    <recommendedName>
        <fullName evidence="2">non-specific serine/threonine protein kinase</fullName>
        <ecNumber evidence="2">2.7.11.1</ecNumber>
    </recommendedName>
</protein>
<gene>
    <name evidence="14" type="ORF">M0812_22056</name>
    <name evidence="15" type="ORF">M0813_01911</name>
</gene>
<evidence type="ECO:0000259" key="12">
    <source>
        <dbReference type="PROSITE" id="PS50011"/>
    </source>
</evidence>
<dbReference type="InterPro" id="IPR011993">
    <property type="entry name" value="PH-like_dom_sf"/>
</dbReference>
<dbReference type="Pfam" id="PF00069">
    <property type="entry name" value="Pkinase"/>
    <property type="match status" value="1"/>
</dbReference>
<dbReference type="InterPro" id="IPR000719">
    <property type="entry name" value="Prot_kinase_dom"/>
</dbReference>
<evidence type="ECO:0000313" key="17">
    <source>
        <dbReference type="Proteomes" id="UP001150062"/>
    </source>
</evidence>
<feature type="domain" description="Protein kinase" evidence="12">
    <location>
        <begin position="114"/>
        <end position="371"/>
    </location>
</feature>
<dbReference type="Pfam" id="PF00433">
    <property type="entry name" value="Pkinase_C"/>
    <property type="match status" value="1"/>
</dbReference>
<dbReference type="InterPro" id="IPR001849">
    <property type="entry name" value="PH_domain"/>
</dbReference>
<dbReference type="PROSITE" id="PS50003">
    <property type="entry name" value="PH_DOMAIN"/>
    <property type="match status" value="1"/>
</dbReference>
<dbReference type="PANTHER" id="PTHR24351">
    <property type="entry name" value="RIBOSOMAL PROTEIN S6 KINASE"/>
    <property type="match status" value="1"/>
</dbReference>
<dbReference type="CDD" id="cd05123">
    <property type="entry name" value="STKc_AGC"/>
    <property type="match status" value="1"/>
</dbReference>
<dbReference type="FunFam" id="3.30.200.20:FF:000771">
    <property type="entry name" value="AGC family protein kinase"/>
    <property type="match status" value="1"/>
</dbReference>
<evidence type="ECO:0000313" key="15">
    <source>
        <dbReference type="EMBL" id="KAJ6246661.1"/>
    </source>
</evidence>
<keyword evidence="8 9" id="KW-0067">ATP-binding</keyword>
<proteinExistence type="inferred from homology"/>
<dbReference type="GO" id="GO:0005524">
    <property type="term" value="F:ATP binding"/>
    <property type="evidence" value="ECO:0007669"/>
    <property type="project" value="UniProtKB-UniRule"/>
</dbReference>
<name>A0AAV7YZ06_9EUKA</name>
<dbReference type="InterPro" id="IPR011009">
    <property type="entry name" value="Kinase-like_dom_sf"/>
</dbReference>
<dbReference type="PROSITE" id="PS50011">
    <property type="entry name" value="PROTEIN_KINASE_DOM"/>
    <property type="match status" value="1"/>
</dbReference>
<evidence type="ECO:0000256" key="9">
    <source>
        <dbReference type="PROSITE-ProRule" id="PRU10141"/>
    </source>
</evidence>
<evidence type="ECO:0000256" key="4">
    <source>
        <dbReference type="ARBA" id="ARBA00022553"/>
    </source>
</evidence>
<evidence type="ECO:0000259" key="13">
    <source>
        <dbReference type="PROSITE" id="PS51285"/>
    </source>
</evidence>
<accession>A0AAV7YZ06</accession>
<reference evidence="14" key="2">
    <citation type="submission" date="2022-08" db="EMBL/GenBank/DDBJ databases">
        <title>Novel sulphate-reducing endosymbionts in the free-living metamonad Anaeramoeba.</title>
        <authorList>
            <person name="Jerlstrom-Hultqvist J."/>
            <person name="Cepicka I."/>
            <person name="Gallot-Lavallee L."/>
            <person name="Salas-Leiva D."/>
            <person name="Curtis B.A."/>
            <person name="Zahonova K."/>
            <person name="Pipaliya S."/>
            <person name="Dacks J."/>
            <person name="Roger A.J."/>
        </authorList>
    </citation>
    <scope>NUCLEOTIDE SEQUENCE</scope>
    <source>
        <strain evidence="14">Busselton2</strain>
    </source>
</reference>
<dbReference type="InterPro" id="IPR008271">
    <property type="entry name" value="Ser/Thr_kinase_AS"/>
</dbReference>
<dbReference type="SMART" id="SM00133">
    <property type="entry name" value="S_TK_X"/>
    <property type="match status" value="1"/>
</dbReference>
<dbReference type="Proteomes" id="UP001150062">
    <property type="component" value="Unassembled WGS sequence"/>
</dbReference>
<dbReference type="Proteomes" id="UP001146793">
    <property type="component" value="Unassembled WGS sequence"/>
</dbReference>
<keyword evidence="4" id="KW-0597">Phosphoprotein</keyword>
<keyword evidence="3 10" id="KW-0723">Serine/threonine-protein kinase</keyword>
<dbReference type="FunFam" id="1.10.510.10:FF:000008">
    <property type="entry name" value="Non-specific serine/threonine protein kinase"/>
    <property type="match status" value="1"/>
</dbReference>
<dbReference type="InterPro" id="IPR000961">
    <property type="entry name" value="AGC-kinase_C"/>
</dbReference>
<dbReference type="EMBL" id="JAOAOG010000131">
    <property type="protein sequence ID" value="KAJ6246661.1"/>
    <property type="molecule type" value="Genomic_DNA"/>
</dbReference>
<evidence type="ECO:0000256" key="2">
    <source>
        <dbReference type="ARBA" id="ARBA00012513"/>
    </source>
</evidence>
<evidence type="ECO:0000259" key="11">
    <source>
        <dbReference type="PROSITE" id="PS50003"/>
    </source>
</evidence>
<dbReference type="InterPro" id="IPR017892">
    <property type="entry name" value="Pkinase_C"/>
</dbReference>
<keyword evidence="17" id="KW-1185">Reference proteome</keyword>
<dbReference type="SMART" id="SM00220">
    <property type="entry name" value="S_TKc"/>
    <property type="match status" value="1"/>
</dbReference>
<dbReference type="Gene3D" id="1.10.510.10">
    <property type="entry name" value="Transferase(Phosphotransferase) domain 1"/>
    <property type="match status" value="1"/>
</dbReference>
<dbReference type="SMART" id="SM00233">
    <property type="entry name" value="PH"/>
    <property type="match status" value="1"/>
</dbReference>
<dbReference type="Gene3D" id="2.30.29.30">
    <property type="entry name" value="Pleckstrin-homology domain (PH domain)/Phosphotyrosine-binding domain (PTB)"/>
    <property type="match status" value="1"/>
</dbReference>
<keyword evidence="6 9" id="KW-0547">Nucleotide-binding</keyword>
<evidence type="ECO:0000256" key="7">
    <source>
        <dbReference type="ARBA" id="ARBA00022777"/>
    </source>
</evidence>
<evidence type="ECO:0000256" key="8">
    <source>
        <dbReference type="ARBA" id="ARBA00022840"/>
    </source>
</evidence>
<keyword evidence="7 14" id="KW-0418">Kinase</keyword>
<dbReference type="GO" id="GO:0004674">
    <property type="term" value="F:protein serine/threonine kinase activity"/>
    <property type="evidence" value="ECO:0007669"/>
    <property type="project" value="UniProtKB-KW"/>
</dbReference>
<dbReference type="Pfam" id="PF00169">
    <property type="entry name" value="PH"/>
    <property type="match status" value="1"/>
</dbReference>
<comment type="caution">
    <text evidence="14">The sequence shown here is derived from an EMBL/GenBank/DDBJ whole genome shotgun (WGS) entry which is preliminary data.</text>
</comment>
<evidence type="ECO:0000256" key="6">
    <source>
        <dbReference type="ARBA" id="ARBA00022741"/>
    </source>
</evidence>
<dbReference type="PROSITE" id="PS00107">
    <property type="entry name" value="PROTEIN_KINASE_ATP"/>
    <property type="match status" value="1"/>
</dbReference>
<evidence type="ECO:0000256" key="10">
    <source>
        <dbReference type="RuleBase" id="RU000304"/>
    </source>
</evidence>
<dbReference type="AlphaFoldDB" id="A0AAV7YZ06"/>
<organism evidence="14 16">
    <name type="scientific">Anaeramoeba flamelloides</name>
    <dbReference type="NCBI Taxonomy" id="1746091"/>
    <lineage>
        <taxon>Eukaryota</taxon>
        <taxon>Metamonada</taxon>
        <taxon>Anaeramoebidae</taxon>
        <taxon>Anaeramoeba</taxon>
    </lineage>
</organism>
<dbReference type="InterPro" id="IPR017441">
    <property type="entry name" value="Protein_kinase_ATP_BS"/>
</dbReference>
<dbReference type="Gene3D" id="3.30.200.20">
    <property type="entry name" value="Phosphorylase Kinase, domain 1"/>
    <property type="match status" value="1"/>
</dbReference>
<reference evidence="15" key="1">
    <citation type="submission" date="2022-08" db="EMBL/GenBank/DDBJ databases">
        <title>Novel sulfate-reducing endosymbionts in the free-living metamonad Anaeramoeba.</title>
        <authorList>
            <person name="Jerlstrom-Hultqvist J."/>
            <person name="Cepicka I."/>
            <person name="Gallot-Lavallee L."/>
            <person name="Salas-Leiva D."/>
            <person name="Curtis B.A."/>
            <person name="Zahonova K."/>
            <person name="Pipaliya S."/>
            <person name="Dacks J."/>
            <person name="Roger A.J."/>
        </authorList>
    </citation>
    <scope>NUCLEOTIDE SEQUENCE</scope>
    <source>
        <strain evidence="15">Schooner1</strain>
    </source>
</reference>
<dbReference type="PROSITE" id="PS00108">
    <property type="entry name" value="PROTEIN_KINASE_ST"/>
    <property type="match status" value="1"/>
</dbReference>
<evidence type="ECO:0000256" key="5">
    <source>
        <dbReference type="ARBA" id="ARBA00022679"/>
    </source>
</evidence>